<sequence length="145" mass="15964">METVYGTYDETTNSITVIYPGQGDNIAIQECVEEISSCDNAYHVDDVTSMTMHHSSSDQYSPAYTCTDTMSPSSICSDNVDASFSSSKSDAHFSDGGYESHGSPSPDIYKNNNNNNNNNSSNKHNSICLTDTWHESFTELFPMLL</sequence>
<dbReference type="RefSeq" id="XP_015177465.1">
    <property type="nucleotide sequence ID" value="XM_015321979.1"/>
</dbReference>
<dbReference type="GeneID" id="107066921"/>
<evidence type="ECO:0000256" key="1">
    <source>
        <dbReference type="SAM" id="MobiDB-lite"/>
    </source>
</evidence>
<feature type="region of interest" description="Disordered" evidence="1">
    <location>
        <begin position="80"/>
        <end position="119"/>
    </location>
</feature>
<name>A0ABM1IB78_POLDO</name>
<protein>
    <submittedName>
        <fullName evidence="3">Uncharacterized protein</fullName>
    </submittedName>
</protein>
<organism evidence="2 3">
    <name type="scientific">Polistes dominula</name>
    <name type="common">European paper wasp</name>
    <name type="synonym">Vespa dominula</name>
    <dbReference type="NCBI Taxonomy" id="743375"/>
    <lineage>
        <taxon>Eukaryota</taxon>
        <taxon>Metazoa</taxon>
        <taxon>Ecdysozoa</taxon>
        <taxon>Arthropoda</taxon>
        <taxon>Hexapoda</taxon>
        <taxon>Insecta</taxon>
        <taxon>Pterygota</taxon>
        <taxon>Neoptera</taxon>
        <taxon>Endopterygota</taxon>
        <taxon>Hymenoptera</taxon>
        <taxon>Apocrita</taxon>
        <taxon>Aculeata</taxon>
        <taxon>Vespoidea</taxon>
        <taxon>Vespidae</taxon>
        <taxon>Polistinae</taxon>
        <taxon>Polistini</taxon>
        <taxon>Polistes</taxon>
    </lineage>
</organism>
<accession>A0ABM1IB78</accession>
<keyword evidence="2" id="KW-1185">Reference proteome</keyword>
<proteinExistence type="predicted"/>
<dbReference type="Proteomes" id="UP000694924">
    <property type="component" value="Unplaced"/>
</dbReference>
<gene>
    <name evidence="3" type="primary">LOC107066921</name>
</gene>
<reference evidence="3" key="1">
    <citation type="submission" date="2025-08" db="UniProtKB">
        <authorList>
            <consortium name="RefSeq"/>
        </authorList>
    </citation>
    <scope>IDENTIFICATION</scope>
    <source>
        <tissue evidence="3">Whole body</tissue>
    </source>
</reference>
<evidence type="ECO:0000313" key="3">
    <source>
        <dbReference type="RefSeq" id="XP_015177465.1"/>
    </source>
</evidence>
<evidence type="ECO:0000313" key="2">
    <source>
        <dbReference type="Proteomes" id="UP000694924"/>
    </source>
</evidence>